<dbReference type="Pfam" id="PF08699">
    <property type="entry name" value="ArgoL1"/>
    <property type="match status" value="1"/>
</dbReference>
<keyword evidence="5" id="KW-1185">Reference proteome</keyword>
<dbReference type="InterPro" id="IPR032473">
    <property type="entry name" value="Argonaute_Mid_dom"/>
</dbReference>
<evidence type="ECO:0000313" key="5">
    <source>
        <dbReference type="Proteomes" id="UP001275084"/>
    </source>
</evidence>
<reference evidence="4" key="1">
    <citation type="journal article" date="2023" name="Mol. Phylogenet. Evol.">
        <title>Genome-scale phylogeny and comparative genomics of the fungal order Sordariales.</title>
        <authorList>
            <person name="Hensen N."/>
            <person name="Bonometti L."/>
            <person name="Westerberg I."/>
            <person name="Brannstrom I.O."/>
            <person name="Guillou S."/>
            <person name="Cros-Aarteil S."/>
            <person name="Calhoun S."/>
            <person name="Haridas S."/>
            <person name="Kuo A."/>
            <person name="Mondo S."/>
            <person name="Pangilinan J."/>
            <person name="Riley R."/>
            <person name="LaButti K."/>
            <person name="Andreopoulos B."/>
            <person name="Lipzen A."/>
            <person name="Chen C."/>
            <person name="Yan M."/>
            <person name="Daum C."/>
            <person name="Ng V."/>
            <person name="Clum A."/>
            <person name="Steindorff A."/>
            <person name="Ohm R.A."/>
            <person name="Martin F."/>
            <person name="Silar P."/>
            <person name="Natvig D.O."/>
            <person name="Lalanne C."/>
            <person name="Gautier V."/>
            <person name="Ament-Velasquez S.L."/>
            <person name="Kruys A."/>
            <person name="Hutchinson M.I."/>
            <person name="Powell A.J."/>
            <person name="Barry K."/>
            <person name="Miller A.N."/>
            <person name="Grigoriev I.V."/>
            <person name="Debuchy R."/>
            <person name="Gladieux P."/>
            <person name="Hiltunen Thoren M."/>
            <person name="Johannesson H."/>
        </authorList>
    </citation>
    <scope>NUCLEOTIDE SEQUENCE</scope>
    <source>
        <strain evidence="4">CBS 955.72</strain>
    </source>
</reference>
<dbReference type="SUPFAM" id="SSF101690">
    <property type="entry name" value="PAZ domain"/>
    <property type="match status" value="1"/>
</dbReference>
<dbReference type="EMBL" id="JAUIQD010000006">
    <property type="protein sequence ID" value="KAK3346748.1"/>
    <property type="molecule type" value="Genomic_DNA"/>
</dbReference>
<name>A0AAJ0HBW5_9PEZI</name>
<dbReference type="PROSITE" id="PS50821">
    <property type="entry name" value="PAZ"/>
    <property type="match status" value="1"/>
</dbReference>
<sequence length="920" mass="103634">MSTPTFRQLPAKFDVPEGVNKRVDLPPEAYMGEKALEVFAGKKEEPFPRRPSYNTTGQAIKVQANQFRVITRPDADVFSFDVAVSPTPKHRIVYEKIWQLPIVQKKLAEFKHVWIYDNKALAWSKNTVERIVVAVDLGEPEGRPGNDRNKFNLTIRNTGKIRLALLGAYLKGAASWDPHVLECMSFLDHVLRQGAMERFKLIKRSFFNVESQTMRLNDLTEAVKGIYSAIRLNDSMKSGGVGLGVNVDVSNQTFWVGQKFEQIVRNFVNALGTQGNSNQLADIIRLLKPVRNGDSWAPSETFKALKRLHKLKFVTTHNQKDKKVYSVGRFAFDPKYGADGAHAKKVTFPKRVEGQAESVETSIYDYYAERYKVRLQYWHLPLIETTKKGYFPFELCMVERLNPYPFKLDASQTQSMIRFAVLRPEGRKAEIMSSVANLNWAGDRYLQAFGIKINPQMPVIPARLLKNPEIQFGAASKIDPKTSGRWDLRGKKFVKPNAKPLDSWAFISDVDTIDKPALQNFANTFVTAYKSHGGIIAKNPIIGHMPRSVATSPERIITEGYQKCGIENQKTPQIIFYVVKDKSAARYESMKATADCRHGIPTQMLLATNVRKAQPQYCSNVCMKVNAKLGGQTSRIVGDSFNKAQTMFIGVDVSHAAPGSLQASMAAMCASVDKDAAIYNAAVQTNGWRTEILSPENTNQMLTPMIEMYRKNNKANVENVFYMRDGVSEGQFAHVIEYELKELKKTFLEVQKTTPKITVIVATKRHHIRFFPERGDRNGNTLPGTLVEHEVTHPHQYDFYLCSHSAIQGTARPVHYNVIHDEIRKSPDDLQKMIYQHCYQYCRSTTPVSLHPAVYYAHLASNRGRAHEPRATAPGPGAQSQIGPTATSAHQNMECPRVNVLGSGAHKDNIGNLAKTMWFV</sequence>
<gene>
    <name evidence="4" type="ORF">B0T25DRAFT_552799</name>
</gene>
<dbReference type="Gene3D" id="3.40.50.2300">
    <property type="match status" value="1"/>
</dbReference>
<dbReference type="InterPro" id="IPR032474">
    <property type="entry name" value="Argonaute_N"/>
</dbReference>
<dbReference type="Gene3D" id="2.170.260.10">
    <property type="entry name" value="paz domain"/>
    <property type="match status" value="1"/>
</dbReference>
<dbReference type="InterPro" id="IPR012337">
    <property type="entry name" value="RNaseH-like_sf"/>
</dbReference>
<dbReference type="PANTHER" id="PTHR22891">
    <property type="entry name" value="EUKARYOTIC TRANSLATION INITIATION FACTOR 2C"/>
    <property type="match status" value="1"/>
</dbReference>
<dbReference type="InterPro" id="IPR014811">
    <property type="entry name" value="ArgoL1"/>
</dbReference>
<evidence type="ECO:0000256" key="1">
    <source>
        <dbReference type="SAM" id="MobiDB-lite"/>
    </source>
</evidence>
<dbReference type="Pfam" id="PF02170">
    <property type="entry name" value="PAZ"/>
    <property type="match status" value="1"/>
</dbReference>
<dbReference type="CDD" id="cd04657">
    <property type="entry name" value="Piwi_ago-like"/>
    <property type="match status" value="1"/>
</dbReference>
<dbReference type="InterPro" id="IPR003100">
    <property type="entry name" value="PAZ_dom"/>
</dbReference>
<dbReference type="InterPro" id="IPR045246">
    <property type="entry name" value="Piwi_ago-like"/>
</dbReference>
<reference evidence="4" key="2">
    <citation type="submission" date="2023-06" db="EMBL/GenBank/DDBJ databases">
        <authorList>
            <consortium name="Lawrence Berkeley National Laboratory"/>
            <person name="Haridas S."/>
            <person name="Hensen N."/>
            <person name="Bonometti L."/>
            <person name="Westerberg I."/>
            <person name="Brannstrom I.O."/>
            <person name="Guillou S."/>
            <person name="Cros-Aarteil S."/>
            <person name="Calhoun S."/>
            <person name="Kuo A."/>
            <person name="Mondo S."/>
            <person name="Pangilinan J."/>
            <person name="Riley R."/>
            <person name="Labutti K."/>
            <person name="Andreopoulos B."/>
            <person name="Lipzen A."/>
            <person name="Chen C."/>
            <person name="Yanf M."/>
            <person name="Daum C."/>
            <person name="Ng V."/>
            <person name="Clum A."/>
            <person name="Steindorff A."/>
            <person name="Ohm R."/>
            <person name="Martin F."/>
            <person name="Silar P."/>
            <person name="Natvig D."/>
            <person name="Lalanne C."/>
            <person name="Gautier V."/>
            <person name="Ament-Velasquez S.L."/>
            <person name="Kruys A."/>
            <person name="Hutchinson M.I."/>
            <person name="Powell A.J."/>
            <person name="Barry K."/>
            <person name="Miller A.N."/>
            <person name="Grigoriev I.V."/>
            <person name="Debuchy R."/>
            <person name="Gladieux P."/>
            <person name="Thoren M.H."/>
            <person name="Johannesson H."/>
        </authorList>
    </citation>
    <scope>NUCLEOTIDE SEQUENCE</scope>
    <source>
        <strain evidence="4">CBS 955.72</strain>
    </source>
</reference>
<proteinExistence type="predicted"/>
<comment type="caution">
    <text evidence="4">The sequence shown here is derived from an EMBL/GenBank/DDBJ whole genome shotgun (WGS) entry which is preliminary data.</text>
</comment>
<dbReference type="Pfam" id="PF16486">
    <property type="entry name" value="ArgoN"/>
    <property type="match status" value="1"/>
</dbReference>
<dbReference type="AlphaFoldDB" id="A0AAJ0HBW5"/>
<dbReference type="InterPro" id="IPR036085">
    <property type="entry name" value="PAZ_dom_sf"/>
</dbReference>
<dbReference type="Pfam" id="PF16487">
    <property type="entry name" value="ArgoMid"/>
    <property type="match status" value="1"/>
</dbReference>
<dbReference type="Gene3D" id="3.30.420.10">
    <property type="entry name" value="Ribonuclease H-like superfamily/Ribonuclease H"/>
    <property type="match status" value="1"/>
</dbReference>
<dbReference type="Proteomes" id="UP001275084">
    <property type="component" value="Unassembled WGS sequence"/>
</dbReference>
<dbReference type="InterPro" id="IPR032472">
    <property type="entry name" value="ArgoL2"/>
</dbReference>
<feature type="domain" description="Piwi" evidence="3">
    <location>
        <begin position="574"/>
        <end position="861"/>
    </location>
</feature>
<accession>A0AAJ0HBW5</accession>
<feature type="region of interest" description="Disordered" evidence="1">
    <location>
        <begin position="865"/>
        <end position="885"/>
    </location>
</feature>
<evidence type="ECO:0000259" key="3">
    <source>
        <dbReference type="PROSITE" id="PS50822"/>
    </source>
</evidence>
<dbReference type="InterPro" id="IPR036397">
    <property type="entry name" value="RNaseH_sf"/>
</dbReference>
<dbReference type="PROSITE" id="PS50822">
    <property type="entry name" value="PIWI"/>
    <property type="match status" value="1"/>
</dbReference>
<dbReference type="InterPro" id="IPR003165">
    <property type="entry name" value="Piwi"/>
</dbReference>
<organism evidence="4 5">
    <name type="scientific">Lasiosphaeria hispida</name>
    <dbReference type="NCBI Taxonomy" id="260671"/>
    <lineage>
        <taxon>Eukaryota</taxon>
        <taxon>Fungi</taxon>
        <taxon>Dikarya</taxon>
        <taxon>Ascomycota</taxon>
        <taxon>Pezizomycotina</taxon>
        <taxon>Sordariomycetes</taxon>
        <taxon>Sordariomycetidae</taxon>
        <taxon>Sordariales</taxon>
        <taxon>Lasiosphaeriaceae</taxon>
        <taxon>Lasiosphaeria</taxon>
    </lineage>
</organism>
<feature type="domain" description="PAZ" evidence="2">
    <location>
        <begin position="282"/>
        <end position="400"/>
    </location>
</feature>
<dbReference type="Pfam" id="PF02171">
    <property type="entry name" value="Piwi"/>
    <property type="match status" value="1"/>
</dbReference>
<dbReference type="CDD" id="cd02846">
    <property type="entry name" value="PAZ_argonaute_like"/>
    <property type="match status" value="1"/>
</dbReference>
<dbReference type="GO" id="GO:0003723">
    <property type="term" value="F:RNA binding"/>
    <property type="evidence" value="ECO:0007669"/>
    <property type="project" value="InterPro"/>
</dbReference>
<dbReference type="SMART" id="SM00950">
    <property type="entry name" value="Piwi"/>
    <property type="match status" value="1"/>
</dbReference>
<evidence type="ECO:0000259" key="2">
    <source>
        <dbReference type="PROSITE" id="PS50821"/>
    </source>
</evidence>
<dbReference type="SMART" id="SM01163">
    <property type="entry name" value="DUF1785"/>
    <property type="match status" value="1"/>
</dbReference>
<dbReference type="SUPFAM" id="SSF53098">
    <property type="entry name" value="Ribonuclease H-like"/>
    <property type="match status" value="1"/>
</dbReference>
<dbReference type="Pfam" id="PF16488">
    <property type="entry name" value="ArgoL2"/>
    <property type="match status" value="1"/>
</dbReference>
<protein>
    <submittedName>
        <fullName evidence="4">Piwi domain-containing protein</fullName>
    </submittedName>
</protein>
<evidence type="ECO:0000313" key="4">
    <source>
        <dbReference type="EMBL" id="KAK3346748.1"/>
    </source>
</evidence>